<dbReference type="InterPro" id="IPR018119">
    <property type="entry name" value="Strictosidine_synth_cons-reg"/>
</dbReference>
<dbReference type="SUPFAM" id="SSF63829">
    <property type="entry name" value="Calcium-dependent phosphotriesterase"/>
    <property type="match status" value="1"/>
</dbReference>
<reference evidence="8" key="1">
    <citation type="submission" date="2020-10" db="EMBL/GenBank/DDBJ databases">
        <authorList>
            <person name="Han B."/>
            <person name="Lu T."/>
            <person name="Zhao Q."/>
            <person name="Huang X."/>
            <person name="Zhao Y."/>
        </authorList>
    </citation>
    <scope>NUCLEOTIDE SEQUENCE</scope>
</reference>
<name>A0A811N7Q1_9POAL</name>
<dbReference type="Gene3D" id="2.120.10.30">
    <property type="entry name" value="TolB, C-terminal domain"/>
    <property type="match status" value="1"/>
</dbReference>
<feature type="compositionally biased region" description="Low complexity" evidence="5">
    <location>
        <begin position="43"/>
        <end position="54"/>
    </location>
</feature>
<keyword evidence="3" id="KW-0926">Vacuole</keyword>
<feature type="domain" description="Strictosidine synthase conserved region" evidence="7">
    <location>
        <begin position="335"/>
        <end position="419"/>
    </location>
</feature>
<keyword evidence="6" id="KW-0732">Signal</keyword>
<feature type="signal peptide" evidence="6">
    <location>
        <begin position="1"/>
        <end position="18"/>
    </location>
</feature>
<dbReference type="Gene3D" id="1.25.40.180">
    <property type="match status" value="1"/>
</dbReference>
<dbReference type="GO" id="GO:0016787">
    <property type="term" value="F:hydrolase activity"/>
    <property type="evidence" value="ECO:0007669"/>
    <property type="project" value="TreeGrafter"/>
</dbReference>
<dbReference type="GO" id="GO:0005773">
    <property type="term" value="C:vacuole"/>
    <property type="evidence" value="ECO:0007669"/>
    <property type="project" value="UniProtKB-SubCell"/>
</dbReference>
<evidence type="ECO:0000313" key="8">
    <source>
        <dbReference type="EMBL" id="CAD6217185.1"/>
    </source>
</evidence>
<dbReference type="Pfam" id="PF03088">
    <property type="entry name" value="Str_synth"/>
    <property type="match status" value="1"/>
</dbReference>
<keyword evidence="4" id="KW-0325">Glycoprotein</keyword>
<keyword evidence="9" id="KW-1185">Reference proteome</keyword>
<accession>A0A811N7Q1</accession>
<evidence type="ECO:0000256" key="2">
    <source>
        <dbReference type="ARBA" id="ARBA00009191"/>
    </source>
</evidence>
<comment type="caution">
    <text evidence="8">The sequence shown here is derived from an EMBL/GenBank/DDBJ whole genome shotgun (WGS) entry which is preliminary data.</text>
</comment>
<feature type="chain" id="PRO_5032727388" description="Strictosidine synthase conserved region domain-containing protein" evidence="6">
    <location>
        <begin position="19"/>
        <end position="570"/>
    </location>
</feature>
<comment type="similarity">
    <text evidence="2">Belongs to the strictosidine synthase family.</text>
</comment>
<evidence type="ECO:0000256" key="1">
    <source>
        <dbReference type="ARBA" id="ARBA00004116"/>
    </source>
</evidence>
<feature type="region of interest" description="Disordered" evidence="5">
    <location>
        <begin position="31"/>
        <end position="106"/>
    </location>
</feature>
<gene>
    <name evidence="8" type="ORF">NCGR_LOCUS11271</name>
</gene>
<dbReference type="EMBL" id="CAJGYO010000003">
    <property type="protein sequence ID" value="CAD6217185.1"/>
    <property type="molecule type" value="Genomic_DNA"/>
</dbReference>
<evidence type="ECO:0000256" key="3">
    <source>
        <dbReference type="ARBA" id="ARBA00022554"/>
    </source>
</evidence>
<feature type="compositionally biased region" description="Pro residues" evidence="5">
    <location>
        <begin position="31"/>
        <end position="42"/>
    </location>
</feature>
<protein>
    <recommendedName>
        <fullName evidence="7">Strictosidine synthase conserved region domain-containing protein</fullName>
    </recommendedName>
</protein>
<sequence>MAPGLLAAAVLAAVASLAAHVALNCPVQPVPSTPRPPTPPPNNLLQLPAPRRGTQPPPPPCSTPPMASSSENTGAPLEEEQPQAPLTPNPKPTKAVAPDEVEEEPQTLERAQELFDRGAKAIEDEDFVEVVDCLSQALEIRTSYYGELALECASTYFKYPREAEKIFVPMAFSKIQNLETSDFKDKCYVLFLFFFATHTTCKLGPSSGRRSAITARSYSLSLTLCKSIEIAAAHLALFDVNHTRTLDSSIKRNLAIIKKLKVINDEVKDGLIEELKTVNLSKFVSEAVSYICAAKLRSTDIQATVQGLLRVEEEGVTLLASEVEGSTIRFADAAIEASNGTVYFSDASTRFDFDRWFYDFLESHATGRLLRYDPRNGETSVVLDRLSCANGVALPRDETFVVVCETWRFSCMRVWLKGEKAGKAETFVDLPGAPDNIRLGSDGHFWIALHVSFPATGSRLLASSIPNLLTASPDSFEFLVSKMQLSSPWLDFITRWTFTKRVVASFPVLLKWSKATIKGAMVAQVSDDGNVVRVLDDSEGKVINSVTSVTEFNGRCDGVQRGHLPRQPLD</sequence>
<dbReference type="PANTHER" id="PTHR10426">
    <property type="entry name" value="STRICTOSIDINE SYNTHASE-RELATED"/>
    <property type="match status" value="1"/>
</dbReference>
<evidence type="ECO:0000259" key="7">
    <source>
        <dbReference type="Pfam" id="PF03088"/>
    </source>
</evidence>
<dbReference type="InterPro" id="IPR011042">
    <property type="entry name" value="6-blade_b-propeller_TolB-like"/>
</dbReference>
<dbReference type="Proteomes" id="UP000604825">
    <property type="component" value="Unassembled WGS sequence"/>
</dbReference>
<dbReference type="PANTHER" id="PTHR10426:SF68">
    <property type="entry name" value="OS07G0614000 PROTEIN"/>
    <property type="match status" value="1"/>
</dbReference>
<evidence type="ECO:0000256" key="6">
    <source>
        <dbReference type="SAM" id="SignalP"/>
    </source>
</evidence>
<proteinExistence type="inferred from homology"/>
<evidence type="ECO:0000313" key="9">
    <source>
        <dbReference type="Proteomes" id="UP000604825"/>
    </source>
</evidence>
<evidence type="ECO:0000256" key="4">
    <source>
        <dbReference type="ARBA" id="ARBA00023180"/>
    </source>
</evidence>
<comment type="subcellular location">
    <subcellularLocation>
        <location evidence="1">Vacuole</location>
    </subcellularLocation>
</comment>
<dbReference type="AlphaFoldDB" id="A0A811N7Q1"/>
<dbReference type="GO" id="GO:0012505">
    <property type="term" value="C:endomembrane system"/>
    <property type="evidence" value="ECO:0007669"/>
    <property type="project" value="TreeGrafter"/>
</dbReference>
<dbReference type="OrthoDB" id="5307922at2759"/>
<organism evidence="8 9">
    <name type="scientific">Miscanthus lutarioriparius</name>
    <dbReference type="NCBI Taxonomy" id="422564"/>
    <lineage>
        <taxon>Eukaryota</taxon>
        <taxon>Viridiplantae</taxon>
        <taxon>Streptophyta</taxon>
        <taxon>Embryophyta</taxon>
        <taxon>Tracheophyta</taxon>
        <taxon>Spermatophyta</taxon>
        <taxon>Magnoliopsida</taxon>
        <taxon>Liliopsida</taxon>
        <taxon>Poales</taxon>
        <taxon>Poaceae</taxon>
        <taxon>PACMAD clade</taxon>
        <taxon>Panicoideae</taxon>
        <taxon>Andropogonodae</taxon>
        <taxon>Andropogoneae</taxon>
        <taxon>Saccharinae</taxon>
        <taxon>Miscanthus</taxon>
    </lineage>
</organism>
<evidence type="ECO:0000256" key="5">
    <source>
        <dbReference type="SAM" id="MobiDB-lite"/>
    </source>
</evidence>